<dbReference type="Gene3D" id="1.25.40.20">
    <property type="entry name" value="Ankyrin repeat-containing domain"/>
    <property type="match status" value="4"/>
</dbReference>
<sequence length="494" mass="54946">MRHAFSSTSSCCNDAFKAVRANHINCLTHMKKKDLEQRDINGQTPLHVAAKLGFLQAIDLLQNEAPATQDALSVFGENPALVAAGEGQTLSVELLFNENSKYALARAQQQDINGTTVLMAAVARGNNDLALWLLKRFGKKLAMLPNNFRMLPLHVAAAKGNIEFIRNAIKYDRRMVNFRDQFGCTPVFYAIQGGCFNCVRFLIEKGGADICIVSDKGQSLLHVACLAGHAHIVRWIINRSAANVILWTTKDNANAIHCASYSGSVAALYILLRTISHKRRRQILALRDSHGNTPLHLTAINNHTDAAQYLLENGAEPRLLNNGGQTAEAIACVRKNYQLAKLLFYWKERKQKKTKEWFPPLATTDTLHRDNVYSSDYWSTSSHTMPNSSSHIVPINVAVPPSLHYSSLQQNSTSKDSPKDNFAVTNAVEVIVSELRPITYVASDEGGRIYEDHSIQTDRDSLRTATKQVLDEDEWRESLAAVAQIDRVLQEIDA</sequence>
<dbReference type="PANTHER" id="PTHR24173">
    <property type="entry name" value="ANKYRIN REPEAT CONTAINING"/>
    <property type="match status" value="1"/>
</dbReference>
<evidence type="ECO:0000256" key="3">
    <source>
        <dbReference type="PROSITE-ProRule" id="PRU00023"/>
    </source>
</evidence>
<evidence type="ECO:0000313" key="5">
    <source>
        <dbReference type="Proteomes" id="UP000024404"/>
    </source>
</evidence>
<keyword evidence="5" id="KW-1185">Reference proteome</keyword>
<evidence type="ECO:0000256" key="1">
    <source>
        <dbReference type="ARBA" id="ARBA00022737"/>
    </source>
</evidence>
<dbReference type="AlphaFoldDB" id="A0A8R1XV47"/>
<dbReference type="PROSITE" id="PS50297">
    <property type="entry name" value="ANK_REP_REGION"/>
    <property type="match status" value="3"/>
</dbReference>
<dbReference type="Pfam" id="PF12796">
    <property type="entry name" value="Ank_2"/>
    <property type="match status" value="3"/>
</dbReference>
<feature type="repeat" description="ANK" evidence="3">
    <location>
        <begin position="216"/>
        <end position="241"/>
    </location>
</feature>
<dbReference type="EMBL" id="CMVM020000129">
    <property type="status" value="NOT_ANNOTATED_CDS"/>
    <property type="molecule type" value="Genomic_DNA"/>
</dbReference>
<dbReference type="Pfam" id="PF00023">
    <property type="entry name" value="Ank"/>
    <property type="match status" value="1"/>
</dbReference>
<feature type="repeat" description="ANK" evidence="3">
    <location>
        <begin position="41"/>
        <end position="61"/>
    </location>
</feature>
<dbReference type="Proteomes" id="UP000024404">
    <property type="component" value="Unassembled WGS sequence"/>
</dbReference>
<evidence type="ECO:0000256" key="2">
    <source>
        <dbReference type="ARBA" id="ARBA00023043"/>
    </source>
</evidence>
<keyword evidence="2 3" id="KW-0040">ANK repeat</keyword>
<dbReference type="InterPro" id="IPR036770">
    <property type="entry name" value="Ankyrin_rpt-contain_sf"/>
</dbReference>
<name>A0A8R1XV47_ONCVO</name>
<dbReference type="PROSITE" id="PS50088">
    <property type="entry name" value="ANK_REPEAT"/>
    <property type="match status" value="3"/>
</dbReference>
<dbReference type="OMA" id="IHCASYS"/>
<evidence type="ECO:0000313" key="4">
    <source>
        <dbReference type="EnsemblMetazoa" id="OVOC4285.1"/>
    </source>
</evidence>
<protein>
    <submittedName>
        <fullName evidence="4">ANK_REP_REGION domain-containing protein</fullName>
    </submittedName>
</protein>
<dbReference type="SUPFAM" id="SSF48403">
    <property type="entry name" value="Ankyrin repeat"/>
    <property type="match status" value="1"/>
</dbReference>
<accession>A0A8R1XV47</accession>
<dbReference type="EnsemblMetazoa" id="OVOC4285.1">
    <property type="protein sequence ID" value="OVOC4285.1"/>
    <property type="gene ID" value="WBGene00241094"/>
</dbReference>
<proteinExistence type="predicted"/>
<dbReference type="SMART" id="SM00248">
    <property type="entry name" value="ANK"/>
    <property type="match status" value="7"/>
</dbReference>
<dbReference type="InterPro" id="IPR002110">
    <property type="entry name" value="Ankyrin_rpt"/>
</dbReference>
<dbReference type="PANTHER" id="PTHR24173:SF74">
    <property type="entry name" value="ANKYRIN REPEAT DOMAIN-CONTAINING PROTEIN 16"/>
    <property type="match status" value="1"/>
</dbReference>
<organism evidence="4 5">
    <name type="scientific">Onchocerca volvulus</name>
    <dbReference type="NCBI Taxonomy" id="6282"/>
    <lineage>
        <taxon>Eukaryota</taxon>
        <taxon>Metazoa</taxon>
        <taxon>Ecdysozoa</taxon>
        <taxon>Nematoda</taxon>
        <taxon>Chromadorea</taxon>
        <taxon>Rhabditida</taxon>
        <taxon>Spirurina</taxon>
        <taxon>Spiruromorpha</taxon>
        <taxon>Filarioidea</taxon>
        <taxon>Onchocercidae</taxon>
        <taxon>Onchocerca</taxon>
    </lineage>
</organism>
<keyword evidence="1" id="KW-0677">Repeat</keyword>
<reference evidence="5" key="1">
    <citation type="submission" date="2013-10" db="EMBL/GenBank/DDBJ databases">
        <title>Genome sequencing of Onchocerca volvulus.</title>
        <authorList>
            <person name="Cotton J."/>
            <person name="Tsai J."/>
            <person name="Stanley E."/>
            <person name="Tracey A."/>
            <person name="Holroyd N."/>
            <person name="Lustigman S."/>
            <person name="Berriman M."/>
        </authorList>
    </citation>
    <scope>NUCLEOTIDE SEQUENCE</scope>
</reference>
<reference evidence="4" key="2">
    <citation type="submission" date="2022-06" db="UniProtKB">
        <authorList>
            <consortium name="EnsemblMetazoa"/>
        </authorList>
    </citation>
    <scope>IDENTIFICATION</scope>
</reference>
<feature type="repeat" description="ANK" evidence="3">
    <location>
        <begin position="290"/>
        <end position="322"/>
    </location>
</feature>